<dbReference type="EMBL" id="BKCJ010004116">
    <property type="protein sequence ID" value="GEU59135.1"/>
    <property type="molecule type" value="Genomic_DNA"/>
</dbReference>
<comment type="caution">
    <text evidence="1">The sequence shown here is derived from an EMBL/GenBank/DDBJ whole genome shotgun (WGS) entry which is preliminary data.</text>
</comment>
<evidence type="ECO:0000313" key="1">
    <source>
        <dbReference type="EMBL" id="GEU59135.1"/>
    </source>
</evidence>
<accession>A0A6L2LFY2</accession>
<gene>
    <name evidence="1" type="ORF">Tci_031113</name>
</gene>
<protein>
    <submittedName>
        <fullName evidence="1">Uncharacterized protein</fullName>
    </submittedName>
</protein>
<dbReference type="AlphaFoldDB" id="A0A6L2LFY2"/>
<reference evidence="1" key="1">
    <citation type="journal article" date="2019" name="Sci. Rep.">
        <title>Draft genome of Tanacetum cinerariifolium, the natural source of mosquito coil.</title>
        <authorList>
            <person name="Yamashiro T."/>
            <person name="Shiraishi A."/>
            <person name="Satake H."/>
            <person name="Nakayama K."/>
        </authorList>
    </citation>
    <scope>NUCLEOTIDE SEQUENCE</scope>
</reference>
<name>A0A6L2LFY2_TANCI</name>
<sequence length="149" mass="17458">MLENGPWFICNNPFILIKWNSDVILQKEDVENVLVWVNFHGVPIATFSEDGLSIIGTKLERIDKIKRQMIEEKLLLVDDDRKPLLKVSTVNADSNSEVEEETKRDDYYDPYDDDLYDSHDMSDNLHAICDELDIMVRGRKKKEIYFNAF</sequence>
<organism evidence="1">
    <name type="scientific">Tanacetum cinerariifolium</name>
    <name type="common">Dalmatian daisy</name>
    <name type="synonym">Chrysanthemum cinerariifolium</name>
    <dbReference type="NCBI Taxonomy" id="118510"/>
    <lineage>
        <taxon>Eukaryota</taxon>
        <taxon>Viridiplantae</taxon>
        <taxon>Streptophyta</taxon>
        <taxon>Embryophyta</taxon>
        <taxon>Tracheophyta</taxon>
        <taxon>Spermatophyta</taxon>
        <taxon>Magnoliopsida</taxon>
        <taxon>eudicotyledons</taxon>
        <taxon>Gunneridae</taxon>
        <taxon>Pentapetalae</taxon>
        <taxon>asterids</taxon>
        <taxon>campanulids</taxon>
        <taxon>Asterales</taxon>
        <taxon>Asteraceae</taxon>
        <taxon>Asteroideae</taxon>
        <taxon>Anthemideae</taxon>
        <taxon>Anthemidinae</taxon>
        <taxon>Tanacetum</taxon>
    </lineage>
</organism>
<dbReference type="InterPro" id="IPR040256">
    <property type="entry name" value="At4g02000-like"/>
</dbReference>
<dbReference type="PANTHER" id="PTHR31286:SF99">
    <property type="entry name" value="DUF4283 DOMAIN-CONTAINING PROTEIN"/>
    <property type="match status" value="1"/>
</dbReference>
<dbReference type="PANTHER" id="PTHR31286">
    <property type="entry name" value="GLYCINE-RICH CELL WALL STRUCTURAL PROTEIN 1.8-LIKE"/>
    <property type="match status" value="1"/>
</dbReference>
<proteinExistence type="predicted"/>